<feature type="transmembrane region" description="Helical" evidence="1">
    <location>
        <begin position="101"/>
        <end position="127"/>
    </location>
</feature>
<dbReference type="Proteomes" id="UP001523262">
    <property type="component" value="Unassembled WGS sequence"/>
</dbReference>
<dbReference type="InterPro" id="IPR031360">
    <property type="entry name" value="TrpP"/>
</dbReference>
<accession>A0ABT0WBR0</accession>
<name>A0ABT0WBR0_9BACI</name>
<feature type="transmembrane region" description="Helical" evidence="1">
    <location>
        <begin position="40"/>
        <end position="65"/>
    </location>
</feature>
<keyword evidence="3" id="KW-1185">Reference proteome</keyword>
<evidence type="ECO:0000313" key="3">
    <source>
        <dbReference type="Proteomes" id="UP001523262"/>
    </source>
</evidence>
<sequence>MNTKNLVALSLLVGIGAVLHAVIPPVFLGMKPDMMLAMMFLGIILFPEIKNVLLVAIVTGVISALTTGFPGGQIPNIIEKPITALLFFALFLVLGKLRNSIISVAILTAVGTIISGTAFLTSALILVGLPGPFVGLFAAVVLPAAAVNTVAMIVLYPVALSVVKRTKLSSASVIQK</sequence>
<feature type="transmembrane region" description="Helical" evidence="1">
    <location>
        <begin position="6"/>
        <end position="28"/>
    </location>
</feature>
<comment type="caution">
    <text evidence="2">The sequence shown here is derived from an EMBL/GenBank/DDBJ whole genome shotgun (WGS) entry which is preliminary data.</text>
</comment>
<evidence type="ECO:0000256" key="1">
    <source>
        <dbReference type="SAM" id="Phobius"/>
    </source>
</evidence>
<keyword evidence="1" id="KW-0472">Membrane</keyword>
<feature type="transmembrane region" description="Helical" evidence="1">
    <location>
        <begin position="133"/>
        <end position="159"/>
    </location>
</feature>
<keyword evidence="1" id="KW-1133">Transmembrane helix</keyword>
<organism evidence="2 3">
    <name type="scientific">Neobacillus pocheonensis</name>
    <dbReference type="NCBI Taxonomy" id="363869"/>
    <lineage>
        <taxon>Bacteria</taxon>
        <taxon>Bacillati</taxon>
        <taxon>Bacillota</taxon>
        <taxon>Bacilli</taxon>
        <taxon>Bacillales</taxon>
        <taxon>Bacillaceae</taxon>
        <taxon>Neobacillus</taxon>
    </lineage>
</organism>
<feature type="transmembrane region" description="Helical" evidence="1">
    <location>
        <begin position="77"/>
        <end position="94"/>
    </location>
</feature>
<dbReference type="EMBL" id="JAMQCR010000001">
    <property type="protein sequence ID" value="MCM2533746.1"/>
    <property type="molecule type" value="Genomic_DNA"/>
</dbReference>
<protein>
    <submittedName>
        <fullName evidence="2">Tryptophan transporter</fullName>
    </submittedName>
</protein>
<evidence type="ECO:0000313" key="2">
    <source>
        <dbReference type="EMBL" id="MCM2533746.1"/>
    </source>
</evidence>
<dbReference type="Pfam" id="PF17099">
    <property type="entry name" value="TrpP"/>
    <property type="match status" value="1"/>
</dbReference>
<keyword evidence="1" id="KW-0812">Transmembrane</keyword>
<gene>
    <name evidence="2" type="ORF">NDK43_16840</name>
</gene>
<reference evidence="2 3" key="1">
    <citation type="submission" date="2022-06" db="EMBL/GenBank/DDBJ databases">
        <authorList>
            <person name="Jeon C.O."/>
        </authorList>
    </citation>
    <scope>NUCLEOTIDE SEQUENCE [LARGE SCALE GENOMIC DNA]</scope>
    <source>
        <strain evidence="2 3">KCTC 13943</strain>
    </source>
</reference>
<proteinExistence type="predicted"/>